<dbReference type="InterPro" id="IPR036121">
    <property type="entry name" value="ATPase_F1/V1/A1_a/bsu_N_sf"/>
</dbReference>
<organism evidence="8 9">
    <name type="scientific">Brassica oleracea var. oleracea</name>
    <dbReference type="NCBI Taxonomy" id="109376"/>
    <lineage>
        <taxon>Eukaryota</taxon>
        <taxon>Viridiplantae</taxon>
        <taxon>Streptophyta</taxon>
        <taxon>Embryophyta</taxon>
        <taxon>Tracheophyta</taxon>
        <taxon>Spermatophyta</taxon>
        <taxon>Magnoliopsida</taxon>
        <taxon>eudicotyledons</taxon>
        <taxon>Gunneridae</taxon>
        <taxon>Pentapetalae</taxon>
        <taxon>rosids</taxon>
        <taxon>malvids</taxon>
        <taxon>Brassicales</taxon>
        <taxon>Brassicaceae</taxon>
        <taxon>Brassiceae</taxon>
        <taxon>Brassica</taxon>
    </lineage>
</organism>
<keyword evidence="6" id="KW-0067">ATP-binding</keyword>
<evidence type="ECO:0000256" key="3">
    <source>
        <dbReference type="ARBA" id="ARBA00022448"/>
    </source>
</evidence>
<comment type="similarity">
    <text evidence="1">Belongs to the ATPase alpha/beta chains family.</text>
</comment>
<reference evidence="8 9" key="1">
    <citation type="journal article" date="2014" name="Genome Biol.">
        <title>Transcriptome and methylome profiling reveals relics of genome dominance in the mesopolyploid Brassica oleracea.</title>
        <authorList>
            <person name="Parkin I.A."/>
            <person name="Koh C."/>
            <person name="Tang H."/>
            <person name="Robinson S.J."/>
            <person name="Kagale S."/>
            <person name="Clarke W.E."/>
            <person name="Town C.D."/>
            <person name="Nixon J."/>
            <person name="Krishnakumar V."/>
            <person name="Bidwell S.L."/>
            <person name="Denoeud F."/>
            <person name="Belcram H."/>
            <person name="Links M.G."/>
            <person name="Just J."/>
            <person name="Clarke C."/>
            <person name="Bender T."/>
            <person name="Huebert T."/>
            <person name="Mason A.S."/>
            <person name="Pires J.C."/>
            <person name="Barker G."/>
            <person name="Moore J."/>
            <person name="Walley P.G."/>
            <person name="Manoli S."/>
            <person name="Batley J."/>
            <person name="Edwards D."/>
            <person name="Nelson M.N."/>
            <person name="Wang X."/>
            <person name="Paterson A.H."/>
            <person name="King G."/>
            <person name="Bancroft I."/>
            <person name="Chalhoub B."/>
            <person name="Sharpe A.G."/>
        </authorList>
    </citation>
    <scope>NUCLEOTIDE SEQUENCE</scope>
    <source>
        <strain evidence="8 9">cv. TO1000</strain>
    </source>
</reference>
<keyword evidence="3" id="KW-0813">Transport</keyword>
<evidence type="ECO:0000313" key="9">
    <source>
        <dbReference type="Proteomes" id="UP000032141"/>
    </source>
</evidence>
<dbReference type="eggNOG" id="KOG1350">
    <property type="taxonomic scope" value="Eukaryota"/>
</dbReference>
<keyword evidence="5" id="KW-0406">Ion transport</keyword>
<evidence type="ECO:0000256" key="4">
    <source>
        <dbReference type="ARBA" id="ARBA00022741"/>
    </source>
</evidence>
<evidence type="ECO:0000256" key="2">
    <source>
        <dbReference type="ARBA" id="ARBA00012473"/>
    </source>
</evidence>
<evidence type="ECO:0000256" key="1">
    <source>
        <dbReference type="ARBA" id="ARBA00008936"/>
    </source>
</evidence>
<proteinExistence type="inferred from homology"/>
<dbReference type="GO" id="GO:0046933">
    <property type="term" value="F:proton-transporting ATP synthase activity, rotational mechanism"/>
    <property type="evidence" value="ECO:0007669"/>
    <property type="project" value="TreeGrafter"/>
</dbReference>
<evidence type="ECO:0000256" key="6">
    <source>
        <dbReference type="ARBA" id="ARBA00022840"/>
    </source>
</evidence>
<reference evidence="8" key="2">
    <citation type="submission" date="2015-03" db="UniProtKB">
        <authorList>
            <consortium name="EnsemblPlants"/>
        </authorList>
    </citation>
    <scope>IDENTIFICATION</scope>
</reference>
<evidence type="ECO:0000256" key="7">
    <source>
        <dbReference type="ARBA" id="ARBA00048383"/>
    </source>
</evidence>
<dbReference type="STRING" id="109376.A0A0D3DSY5"/>
<evidence type="ECO:0000313" key="8">
    <source>
        <dbReference type="EnsemblPlants" id="Bo8g083430.1"/>
    </source>
</evidence>
<keyword evidence="9" id="KW-1185">Reference proteome</keyword>
<dbReference type="GO" id="GO:0005524">
    <property type="term" value="F:ATP binding"/>
    <property type="evidence" value="ECO:0007669"/>
    <property type="project" value="UniProtKB-KW"/>
</dbReference>
<dbReference type="OMA" id="QICCQIR"/>
<comment type="catalytic activity">
    <reaction evidence="7">
        <text>ATP + H2O + 4 H(+)(in) = ADP + phosphate + 5 H(+)(out)</text>
        <dbReference type="Rhea" id="RHEA:57720"/>
        <dbReference type="ChEBI" id="CHEBI:15377"/>
        <dbReference type="ChEBI" id="CHEBI:15378"/>
        <dbReference type="ChEBI" id="CHEBI:30616"/>
        <dbReference type="ChEBI" id="CHEBI:43474"/>
        <dbReference type="ChEBI" id="CHEBI:456216"/>
        <dbReference type="EC" id="7.1.2.2"/>
    </reaction>
</comment>
<evidence type="ECO:0000256" key="5">
    <source>
        <dbReference type="ARBA" id="ARBA00022781"/>
    </source>
</evidence>
<dbReference type="PANTHER" id="PTHR15184:SF75">
    <property type="entry name" value="ATP SYNTHASE SUBUNIT BETA"/>
    <property type="match status" value="1"/>
</dbReference>
<sequence length="140" mass="15451">MASQRVIITSPFIFRQICCQIRKPKPWALVSFPSSMHCFYGDIFGRVAGYSTSSSAAQSSAPAKDEAKKTYDYGGKGVIGKVCQVNGVIFYVRFEDQEGLPPIMTSLEVQDHPTRLLPEVSHHSGQNVVRTITGIRNLSI</sequence>
<dbReference type="Gene3D" id="2.40.10.170">
    <property type="match status" value="1"/>
</dbReference>
<keyword evidence="5" id="KW-0375">Hydrogen ion transport</keyword>
<dbReference type="InterPro" id="IPR050053">
    <property type="entry name" value="ATPase_alpha/beta_chains"/>
</dbReference>
<dbReference type="Gramene" id="Bo8g083430.1">
    <property type="protein sequence ID" value="Bo8g083430.1"/>
    <property type="gene ID" value="Bo8g083430"/>
</dbReference>
<dbReference type="AlphaFoldDB" id="A0A0D3DSY5"/>
<accession>A0A0D3DSY5</accession>
<dbReference type="PANTHER" id="PTHR15184">
    <property type="entry name" value="ATP SYNTHASE"/>
    <property type="match status" value="1"/>
</dbReference>
<dbReference type="EC" id="7.1.2.2" evidence="2"/>
<dbReference type="Proteomes" id="UP000032141">
    <property type="component" value="Chromosome C8"/>
</dbReference>
<name>A0A0D3DSY5_BRAOL</name>
<dbReference type="GO" id="GO:0005739">
    <property type="term" value="C:mitochondrion"/>
    <property type="evidence" value="ECO:0007669"/>
    <property type="project" value="GOC"/>
</dbReference>
<keyword evidence="4" id="KW-0547">Nucleotide-binding</keyword>
<protein>
    <recommendedName>
        <fullName evidence="2">H(+)-transporting two-sector ATPase</fullName>
        <ecNumber evidence="2">7.1.2.2</ecNumber>
    </recommendedName>
</protein>
<dbReference type="GO" id="GO:0042776">
    <property type="term" value="P:proton motive force-driven mitochondrial ATP synthesis"/>
    <property type="evidence" value="ECO:0007669"/>
    <property type="project" value="TreeGrafter"/>
</dbReference>
<dbReference type="SUPFAM" id="SSF50615">
    <property type="entry name" value="N-terminal domain of alpha and beta subunits of F1 ATP synthase"/>
    <property type="match status" value="1"/>
</dbReference>
<dbReference type="EnsemblPlants" id="Bo8g083430.1">
    <property type="protein sequence ID" value="Bo8g083430.1"/>
    <property type="gene ID" value="Bo8g083430"/>
</dbReference>
<dbReference type="HOGENOM" id="CLU_1837917_0_0_1"/>